<comment type="caution">
    <text evidence="1">The sequence shown here is derived from an EMBL/GenBank/DDBJ whole genome shotgun (WGS) entry which is preliminary data.</text>
</comment>
<dbReference type="Proteomes" id="UP001186974">
    <property type="component" value="Unassembled WGS sequence"/>
</dbReference>
<accession>A0ACC3DYD8</accession>
<evidence type="ECO:0000313" key="1">
    <source>
        <dbReference type="EMBL" id="KAK3081616.1"/>
    </source>
</evidence>
<keyword evidence="2" id="KW-1185">Reference proteome</keyword>
<proteinExistence type="predicted"/>
<evidence type="ECO:0000313" key="2">
    <source>
        <dbReference type="Proteomes" id="UP001186974"/>
    </source>
</evidence>
<dbReference type="EMBL" id="JAWDJW010000112">
    <property type="protein sequence ID" value="KAK3081616.1"/>
    <property type="molecule type" value="Genomic_DNA"/>
</dbReference>
<organism evidence="1 2">
    <name type="scientific">Coniosporium uncinatum</name>
    <dbReference type="NCBI Taxonomy" id="93489"/>
    <lineage>
        <taxon>Eukaryota</taxon>
        <taxon>Fungi</taxon>
        <taxon>Dikarya</taxon>
        <taxon>Ascomycota</taxon>
        <taxon>Pezizomycotina</taxon>
        <taxon>Dothideomycetes</taxon>
        <taxon>Dothideomycetes incertae sedis</taxon>
        <taxon>Coniosporium</taxon>
    </lineage>
</organism>
<sequence length="227" mass="25847">MEDEDMSDYSRLGTLPDEAQFAEPENYHEMVDGRDLTVLHKSYRKQDRPLFKNKDVVNTSLLEKVPAIIHIRDEKGLWFMGGDNTQNTFGSIIAETESKTTEQPMEIEASPNEPSSPGSLRKDYVHLRTSADTQYPSFCIIIVRDDGSEVQYTIFAKDIGKDNAGQYGVKFLSGTDEDMGKHIPMDAEVQGLWNSQSSWETRIILYGRDVRKRATWTNLSSKTLRDI</sequence>
<reference evidence="1" key="1">
    <citation type="submission" date="2024-09" db="EMBL/GenBank/DDBJ databases">
        <title>Black Yeasts Isolated from many extreme environments.</title>
        <authorList>
            <person name="Coleine C."/>
            <person name="Stajich J.E."/>
            <person name="Selbmann L."/>
        </authorList>
    </citation>
    <scope>NUCLEOTIDE SEQUENCE</scope>
    <source>
        <strain evidence="1">CCFEE 5737</strain>
    </source>
</reference>
<gene>
    <name evidence="1" type="ORF">LTS18_004762</name>
</gene>
<protein>
    <submittedName>
        <fullName evidence="1">Uncharacterized protein</fullName>
    </submittedName>
</protein>
<name>A0ACC3DYD8_9PEZI</name>